<organism evidence="2 3">
    <name type="scientific">candidate division WOR-1 bacterium RIFOXYC2_FULL_41_25</name>
    <dbReference type="NCBI Taxonomy" id="1802586"/>
    <lineage>
        <taxon>Bacteria</taxon>
        <taxon>Bacillati</taxon>
        <taxon>Saganbacteria</taxon>
    </lineage>
</organism>
<protein>
    <recommendedName>
        <fullName evidence="1">Phosphodiester glycosidase domain-containing protein</fullName>
    </recommendedName>
</protein>
<evidence type="ECO:0000313" key="2">
    <source>
        <dbReference type="EMBL" id="OGC32989.1"/>
    </source>
</evidence>
<dbReference type="Pfam" id="PF09992">
    <property type="entry name" value="NAGPA"/>
    <property type="match status" value="1"/>
</dbReference>
<feature type="domain" description="Phosphodiester glycosidase" evidence="1">
    <location>
        <begin position="179"/>
        <end position="376"/>
    </location>
</feature>
<gene>
    <name evidence="2" type="ORF">A2462_03620</name>
</gene>
<comment type="caution">
    <text evidence="2">The sequence shown here is derived from an EMBL/GenBank/DDBJ whole genome shotgun (WGS) entry which is preliminary data.</text>
</comment>
<sequence length="379" mass="42031">MRLACRPASPRGDQAGKANMLFPIRITLYTLLLSLLLCSTAFASTLEQLRFVPYPDKTRLVFDFDRNFQYETKANKLTGPPRLVIDLNRNFLNISPAEIICGGLEFARIRSGSKSGIVHAQVLTVDPQKIELRPALARKKEDLNLLLSIIQFFNPWKEGPEKGQQFYLNTVSNIVKDNQALAGVNGTFFASNGDPLGILLIDGKVLSQPIHDRTSFFIDDNNRPYIDNIFVVKDKNSTSIKLVPYATAPKEISQLISGGPRLIKKGRLYVSKLTEKFQNDIARGRAARTAIGITKQDQILLVTVDVISKKNNNPYDQRKNSIGVTLEELSQLMLDLGAVEAMNLDGGGSSTMFVKDQVVNNPTGGQQRLVSNAIILKIK</sequence>
<name>A0A1F4TK99_UNCSA</name>
<evidence type="ECO:0000313" key="3">
    <source>
        <dbReference type="Proteomes" id="UP000177309"/>
    </source>
</evidence>
<dbReference type="PANTHER" id="PTHR40446">
    <property type="entry name" value="N-ACETYLGLUCOSAMINE-1-PHOSPHODIESTER ALPHA-N-ACETYLGLUCOSAMINIDASE"/>
    <property type="match status" value="1"/>
</dbReference>
<accession>A0A1F4TK99</accession>
<dbReference type="InterPro" id="IPR018711">
    <property type="entry name" value="NAGPA"/>
</dbReference>
<dbReference type="Gene3D" id="2.60.40.3500">
    <property type="match status" value="1"/>
</dbReference>
<reference evidence="2 3" key="1">
    <citation type="journal article" date="2016" name="Nat. Commun.">
        <title>Thousands of microbial genomes shed light on interconnected biogeochemical processes in an aquifer system.</title>
        <authorList>
            <person name="Anantharaman K."/>
            <person name="Brown C.T."/>
            <person name="Hug L.A."/>
            <person name="Sharon I."/>
            <person name="Castelle C.J."/>
            <person name="Probst A.J."/>
            <person name="Thomas B.C."/>
            <person name="Singh A."/>
            <person name="Wilkins M.J."/>
            <person name="Karaoz U."/>
            <person name="Brodie E.L."/>
            <person name="Williams K.H."/>
            <person name="Hubbard S.S."/>
            <person name="Banfield J.F."/>
        </authorList>
    </citation>
    <scope>NUCLEOTIDE SEQUENCE [LARGE SCALE GENOMIC DNA]</scope>
</reference>
<dbReference type="AlphaFoldDB" id="A0A1F4TK99"/>
<dbReference type="Proteomes" id="UP000177309">
    <property type="component" value="Unassembled WGS sequence"/>
</dbReference>
<proteinExistence type="predicted"/>
<dbReference type="EMBL" id="MEUI01000041">
    <property type="protein sequence ID" value="OGC32989.1"/>
    <property type="molecule type" value="Genomic_DNA"/>
</dbReference>
<evidence type="ECO:0000259" key="1">
    <source>
        <dbReference type="Pfam" id="PF09992"/>
    </source>
</evidence>
<dbReference type="PANTHER" id="PTHR40446:SF2">
    <property type="entry name" value="N-ACETYLGLUCOSAMINE-1-PHOSPHODIESTER ALPHA-N-ACETYLGLUCOSAMINIDASE"/>
    <property type="match status" value="1"/>
</dbReference>